<dbReference type="InterPro" id="IPR000225">
    <property type="entry name" value="Armadillo"/>
</dbReference>
<gene>
    <name evidence="8" type="ORF">PROFUN_00937</name>
</gene>
<dbReference type="Proteomes" id="UP000241769">
    <property type="component" value="Unassembled WGS sequence"/>
</dbReference>
<dbReference type="SMART" id="SM00185">
    <property type="entry name" value="ARM"/>
    <property type="match status" value="3"/>
</dbReference>
<dbReference type="Gene3D" id="1.25.10.10">
    <property type="entry name" value="Leucine-rich Repeat Variant"/>
    <property type="match status" value="2"/>
</dbReference>
<dbReference type="InterPro" id="IPR011989">
    <property type="entry name" value="ARM-like"/>
</dbReference>
<comment type="caution">
    <text evidence="8">The sequence shown here is derived from an EMBL/GenBank/DDBJ whole genome shotgun (WGS) entry which is preliminary data.</text>
</comment>
<accession>A0A2P6N481</accession>
<dbReference type="InterPro" id="IPR040144">
    <property type="entry name" value="RAP1GDS1"/>
</dbReference>
<evidence type="ECO:0000313" key="8">
    <source>
        <dbReference type="EMBL" id="PRP78764.1"/>
    </source>
</evidence>
<reference evidence="8 9" key="1">
    <citation type="journal article" date="2018" name="Genome Biol. Evol.">
        <title>Multiple Roots of Fruiting Body Formation in Amoebozoa.</title>
        <authorList>
            <person name="Hillmann F."/>
            <person name="Forbes G."/>
            <person name="Novohradska S."/>
            <person name="Ferling I."/>
            <person name="Riege K."/>
            <person name="Groth M."/>
            <person name="Westermann M."/>
            <person name="Marz M."/>
            <person name="Spaller T."/>
            <person name="Winckler T."/>
            <person name="Schaap P."/>
            <person name="Glockner G."/>
        </authorList>
    </citation>
    <scope>NUCLEOTIDE SEQUENCE [LARGE SCALE GENOMIC DNA]</scope>
    <source>
        <strain evidence="8 9">Jena</strain>
    </source>
</reference>
<evidence type="ECO:0000256" key="6">
    <source>
        <dbReference type="ARBA" id="ARBA00023128"/>
    </source>
</evidence>
<dbReference type="OrthoDB" id="26149at2759"/>
<name>A0A2P6N481_9EUKA</name>
<evidence type="ECO:0000256" key="3">
    <source>
        <dbReference type="ARBA" id="ARBA00004514"/>
    </source>
</evidence>
<evidence type="ECO:0000256" key="2">
    <source>
        <dbReference type="ARBA" id="ARBA00004240"/>
    </source>
</evidence>
<dbReference type="InterPro" id="IPR016024">
    <property type="entry name" value="ARM-type_fold"/>
</dbReference>
<keyword evidence="4" id="KW-0963">Cytoplasm</keyword>
<dbReference type="AlphaFoldDB" id="A0A2P6N481"/>
<evidence type="ECO:0000256" key="5">
    <source>
        <dbReference type="ARBA" id="ARBA00022824"/>
    </source>
</evidence>
<dbReference type="PANTHER" id="PTHR10957">
    <property type="entry name" value="RAP1 GTPASE-GDP DISSOCIATION STIMULATOR 1"/>
    <property type="match status" value="1"/>
</dbReference>
<dbReference type="STRING" id="1890364.A0A2P6N481"/>
<organism evidence="8 9">
    <name type="scientific">Planoprotostelium fungivorum</name>
    <dbReference type="NCBI Taxonomy" id="1890364"/>
    <lineage>
        <taxon>Eukaryota</taxon>
        <taxon>Amoebozoa</taxon>
        <taxon>Evosea</taxon>
        <taxon>Variosea</taxon>
        <taxon>Cavosteliida</taxon>
        <taxon>Cavosteliaceae</taxon>
        <taxon>Planoprotostelium</taxon>
    </lineage>
</organism>
<dbReference type="GO" id="GO:0005783">
    <property type="term" value="C:endoplasmic reticulum"/>
    <property type="evidence" value="ECO:0007669"/>
    <property type="project" value="UniProtKB-SubCell"/>
</dbReference>
<evidence type="ECO:0000313" key="9">
    <source>
        <dbReference type="Proteomes" id="UP000241769"/>
    </source>
</evidence>
<evidence type="ECO:0000256" key="4">
    <source>
        <dbReference type="ARBA" id="ARBA00022490"/>
    </source>
</evidence>
<sequence length="481" mass="53145">MSQLLEDVKSALQTGNRDDIVKSLKAVGDLARTEEGRSELKAQDGVVESFRPFLADQSPFDDEITQWTARAVGNLCYEDSALSTQFSEINAVNRFISLLNSQHEVARRNAAGALNNLASDNEGVSSNIVKLGGLPLFVRLLSCTDELTVNLTSKAIINVLRNGDHLEDLKSAGGFEAFSRLSRGNYHGEYLNLINIIVDNGVVDAQRIKLLNQDMVDALLYTVREAADEEEDDAEERSTAWETINTLSEKDDGKPLFTTLNIYNDLFSIVERESERKEEAKKAYRALSNASLEELNIQKFVEKYDLLIQQADHPEIEISMGSLMVLGNLARSEEQCIKMADDETLLSKLTATTSHSDVRISHLSLGVYRNLAVPVQNKEKLVTHGIYDVVKPHLSKTESPNLHLQYVCVGIVKALISGGESFLASFAQAGGLKPLISTANGIGVKPEEDDDGNPKEKDPRVEYEAARVLVRYTDTGDVIRE</sequence>
<evidence type="ECO:0000256" key="7">
    <source>
        <dbReference type="PROSITE-ProRule" id="PRU00259"/>
    </source>
</evidence>
<keyword evidence="9" id="KW-1185">Reference proteome</keyword>
<keyword evidence="6" id="KW-0496">Mitochondrion</keyword>
<dbReference type="SUPFAM" id="SSF48371">
    <property type="entry name" value="ARM repeat"/>
    <property type="match status" value="1"/>
</dbReference>
<feature type="repeat" description="ARM" evidence="7">
    <location>
        <begin position="90"/>
        <end position="133"/>
    </location>
</feature>
<dbReference type="EMBL" id="MDYQ01000207">
    <property type="protein sequence ID" value="PRP78764.1"/>
    <property type="molecule type" value="Genomic_DNA"/>
</dbReference>
<dbReference type="PROSITE" id="PS50176">
    <property type="entry name" value="ARM_REPEAT"/>
    <property type="match status" value="1"/>
</dbReference>
<dbReference type="GO" id="GO:0005739">
    <property type="term" value="C:mitochondrion"/>
    <property type="evidence" value="ECO:0007669"/>
    <property type="project" value="UniProtKB-SubCell"/>
</dbReference>
<dbReference type="GO" id="GO:0005085">
    <property type="term" value="F:guanyl-nucleotide exchange factor activity"/>
    <property type="evidence" value="ECO:0007669"/>
    <property type="project" value="InterPro"/>
</dbReference>
<keyword evidence="5" id="KW-0256">Endoplasmic reticulum</keyword>
<proteinExistence type="predicted"/>
<comment type="subcellular location">
    <subcellularLocation>
        <location evidence="3">Cytoplasm</location>
        <location evidence="3">Cytosol</location>
    </subcellularLocation>
    <subcellularLocation>
        <location evidence="2">Endoplasmic reticulum</location>
    </subcellularLocation>
    <subcellularLocation>
        <location evidence="1">Mitochondrion</location>
    </subcellularLocation>
</comment>
<dbReference type="InParanoid" id="A0A2P6N481"/>
<dbReference type="Pfam" id="PF00514">
    <property type="entry name" value="Arm"/>
    <property type="match status" value="1"/>
</dbReference>
<dbReference type="FunCoup" id="A0A2P6N481">
    <property type="interactions" value="81"/>
</dbReference>
<evidence type="ECO:0000256" key="1">
    <source>
        <dbReference type="ARBA" id="ARBA00004173"/>
    </source>
</evidence>
<protein>
    <submittedName>
        <fullName evidence="8">Uncharacterized protein</fullName>
    </submittedName>
</protein>
<dbReference type="GO" id="GO:0005829">
    <property type="term" value="C:cytosol"/>
    <property type="evidence" value="ECO:0007669"/>
    <property type="project" value="UniProtKB-SubCell"/>
</dbReference>